<protein>
    <submittedName>
        <fullName evidence="1">Uncharacterized protein</fullName>
    </submittedName>
</protein>
<sequence>MKIVETIVDFKRMVPKEKHDFFQQVFELDQQIFPHSSIEELYRYVYDIDALSVSIVQYHHQNKLIGQNIIQILKLILNGNPIFIISSRAGFLAEYRGGNRSLKSAIRVALNHKIRYPMYPLWFVPTIMHPKIYTLFASRSANFFPRVGKKMPQAHADVLQLLHSQYNAVEVRGENLYVHPYDLPKVIPEQLICLRIKADLHNQFFMQHVPDYFSGIGLICICCLDFKTICETVVNLALDRKVY</sequence>
<keyword evidence="2" id="KW-1185">Reference proteome</keyword>
<dbReference type="EMBL" id="MBDL01000010">
    <property type="protein sequence ID" value="ODA12851.1"/>
    <property type="molecule type" value="Genomic_DNA"/>
</dbReference>
<gene>
    <name evidence="1" type="ORF">BBP83_09895</name>
</gene>
<accession>A0A1C3CVY1</accession>
<dbReference type="STRING" id="1891224.BBP83_09895"/>
<organism evidence="1 2">
    <name type="scientific">Acinetobacter celticus</name>
    <dbReference type="NCBI Taxonomy" id="1891224"/>
    <lineage>
        <taxon>Bacteria</taxon>
        <taxon>Pseudomonadati</taxon>
        <taxon>Pseudomonadota</taxon>
        <taxon>Gammaproteobacteria</taxon>
        <taxon>Moraxellales</taxon>
        <taxon>Moraxellaceae</taxon>
        <taxon>Acinetobacter</taxon>
    </lineage>
</organism>
<proteinExistence type="predicted"/>
<dbReference type="AlphaFoldDB" id="A0A1C3CVY1"/>
<dbReference type="OrthoDB" id="6703836at2"/>
<evidence type="ECO:0000313" key="2">
    <source>
        <dbReference type="Proteomes" id="UP000186553"/>
    </source>
</evidence>
<dbReference type="Proteomes" id="UP000186553">
    <property type="component" value="Unassembled WGS sequence"/>
</dbReference>
<evidence type="ECO:0000313" key="1">
    <source>
        <dbReference type="EMBL" id="ODA12851.1"/>
    </source>
</evidence>
<comment type="caution">
    <text evidence="1">The sequence shown here is derived from an EMBL/GenBank/DDBJ whole genome shotgun (WGS) entry which is preliminary data.</text>
</comment>
<reference evidence="1 2" key="1">
    <citation type="submission" date="2016-07" db="EMBL/GenBank/DDBJ databases">
        <title>Acinetobacter sp. ANC 4603.</title>
        <authorList>
            <person name="Radolfova-Krizova L."/>
            <person name="Nemec A."/>
        </authorList>
    </citation>
    <scope>NUCLEOTIDE SEQUENCE [LARGE SCALE GENOMIC DNA]</scope>
    <source>
        <strain evidence="1 2">ANC 4603</strain>
    </source>
</reference>
<dbReference type="RefSeq" id="WP_068888418.1">
    <property type="nucleotide sequence ID" value="NZ_CBCRUU010000004.1"/>
</dbReference>
<name>A0A1C3CVY1_9GAMM</name>